<feature type="domain" description="Ig-like" evidence="3">
    <location>
        <begin position="3"/>
        <end position="138"/>
    </location>
</feature>
<keyword evidence="1" id="KW-0472">Membrane</keyword>
<dbReference type="GO" id="GO:0032956">
    <property type="term" value="P:regulation of actin cytoskeleton organization"/>
    <property type="evidence" value="ECO:0007669"/>
    <property type="project" value="TreeGrafter"/>
</dbReference>
<evidence type="ECO:0000313" key="4">
    <source>
        <dbReference type="EMBL" id="KAG7458312.1"/>
    </source>
</evidence>
<proteinExistence type="predicted"/>
<dbReference type="GO" id="GO:2001204">
    <property type="term" value="P:regulation of osteoclast development"/>
    <property type="evidence" value="ECO:0007669"/>
    <property type="project" value="TreeGrafter"/>
</dbReference>
<keyword evidence="1" id="KW-1133">Transmembrane helix</keyword>
<evidence type="ECO:0000259" key="3">
    <source>
        <dbReference type="PROSITE" id="PS50835"/>
    </source>
</evidence>
<reference evidence="4 5" key="1">
    <citation type="journal article" date="2021" name="Sci. Rep.">
        <title>Chromosome anchoring in Senegalese sole (Solea senegalensis) reveals sex-associated markers and genome rearrangements in flatfish.</title>
        <authorList>
            <person name="Guerrero-Cozar I."/>
            <person name="Gomez-Garrido J."/>
            <person name="Berbel C."/>
            <person name="Martinez-Blanch J.F."/>
            <person name="Alioto T."/>
            <person name="Claros M.G."/>
            <person name="Gagnaire P.A."/>
            <person name="Manchado M."/>
        </authorList>
    </citation>
    <scope>NUCLEOTIDE SEQUENCE [LARGE SCALE GENOMIC DNA]</scope>
    <source>
        <strain evidence="4">Sse05_10M</strain>
    </source>
</reference>
<protein>
    <submittedName>
        <fullName evidence="4">Sialic acid-binding Ig-like lectin 15</fullName>
    </submittedName>
</protein>
<dbReference type="SMART" id="SM00409">
    <property type="entry name" value="IG"/>
    <property type="match status" value="1"/>
</dbReference>
<evidence type="ECO:0000256" key="2">
    <source>
        <dbReference type="SAM" id="SignalP"/>
    </source>
</evidence>
<gene>
    <name evidence="4" type="ORF">JOB18_026060</name>
</gene>
<dbReference type="EMBL" id="JAGKHQ010001331">
    <property type="protein sequence ID" value="KAG7458312.1"/>
    <property type="molecule type" value="Genomic_DNA"/>
</dbReference>
<dbReference type="PANTHER" id="PTHR46942">
    <property type="entry name" value="SIALIC ACID-BINDING IG-LIKE LECTIN 15"/>
    <property type="match status" value="1"/>
</dbReference>
<feature type="transmembrane region" description="Helical" evidence="1">
    <location>
        <begin position="235"/>
        <end position="258"/>
    </location>
</feature>
<organism evidence="4 5">
    <name type="scientific">Solea senegalensis</name>
    <name type="common">Senegalese sole</name>
    <dbReference type="NCBI Taxonomy" id="28829"/>
    <lineage>
        <taxon>Eukaryota</taxon>
        <taxon>Metazoa</taxon>
        <taxon>Chordata</taxon>
        <taxon>Craniata</taxon>
        <taxon>Vertebrata</taxon>
        <taxon>Euteleostomi</taxon>
        <taxon>Actinopterygii</taxon>
        <taxon>Neopterygii</taxon>
        <taxon>Teleostei</taxon>
        <taxon>Neoteleostei</taxon>
        <taxon>Acanthomorphata</taxon>
        <taxon>Carangaria</taxon>
        <taxon>Pleuronectiformes</taxon>
        <taxon>Pleuronectoidei</taxon>
        <taxon>Soleidae</taxon>
        <taxon>Solea</taxon>
    </lineage>
</organism>
<dbReference type="InterPro" id="IPR013106">
    <property type="entry name" value="Ig_V-set"/>
</dbReference>
<comment type="caution">
    <text evidence="4">The sequence shown here is derived from an EMBL/GenBank/DDBJ whole genome shotgun (WGS) entry which is preliminary data.</text>
</comment>
<feature type="signal peptide" evidence="2">
    <location>
        <begin position="1"/>
        <end position="20"/>
    </location>
</feature>
<name>A0AAV6PEH5_SOLSE</name>
<dbReference type="GO" id="GO:0005886">
    <property type="term" value="C:plasma membrane"/>
    <property type="evidence" value="ECO:0007669"/>
    <property type="project" value="TreeGrafter"/>
</dbReference>
<accession>A0AAV6PEH5</accession>
<dbReference type="InterPro" id="IPR042836">
    <property type="entry name" value="SIG15"/>
</dbReference>
<dbReference type="Pfam" id="PF07686">
    <property type="entry name" value="V-set"/>
    <property type="match status" value="1"/>
</dbReference>
<dbReference type="PROSITE" id="PS50835">
    <property type="entry name" value="IG_LIKE"/>
    <property type="match status" value="2"/>
</dbReference>
<dbReference type="Pfam" id="PF07679">
    <property type="entry name" value="I-set"/>
    <property type="match status" value="1"/>
</dbReference>
<feature type="domain" description="Ig-like" evidence="3">
    <location>
        <begin position="143"/>
        <end position="219"/>
    </location>
</feature>
<dbReference type="InterPro" id="IPR013098">
    <property type="entry name" value="Ig_I-set"/>
</dbReference>
<dbReference type="InterPro" id="IPR003599">
    <property type="entry name" value="Ig_sub"/>
</dbReference>
<feature type="chain" id="PRO_5043876827" evidence="2">
    <location>
        <begin position="21"/>
        <end position="287"/>
    </location>
</feature>
<keyword evidence="5" id="KW-1185">Reference proteome</keyword>
<dbReference type="PANTHER" id="PTHR46942:SF1">
    <property type="entry name" value="SIALIC ACID-BINDING IG-LIKE LECTIN 15"/>
    <property type="match status" value="1"/>
</dbReference>
<dbReference type="InterPro" id="IPR007110">
    <property type="entry name" value="Ig-like_dom"/>
</dbReference>
<keyword evidence="2" id="KW-0732">Signal</keyword>
<dbReference type="AlphaFoldDB" id="A0AAV6PEH5"/>
<dbReference type="GO" id="GO:0045124">
    <property type="term" value="P:regulation of bone resorption"/>
    <property type="evidence" value="ECO:0007669"/>
    <property type="project" value="TreeGrafter"/>
</dbReference>
<sequence length="287" mass="31170">MSPQTLELIVCVVVTGCVSGHVKVVVSPDVTVLRGQDAVLGCSFTDPRQQRYYSGQITVRWSAKKQKAAPFLTCSGKNDSTLGFTSCLIPGFRFSLNGDPRRGDVSLLIRTTQLGDEGSYFCTVELKDSTSYQKIELQVNAEPQILSLSLVDALSSPDGAARRLQCEAQGNPRPKIVWLSSSKRLRENQGAESQSGQYGLVSSVPYPEEGEELICRAENALGDAERMYPPCHMTVMITLVVCGIVVVLLLSTGGIVYCRRNRAEGNSADVYENTEAGVLYSPVTVPH</sequence>
<keyword evidence="1" id="KW-0812">Transmembrane</keyword>
<dbReference type="Proteomes" id="UP000693946">
    <property type="component" value="Unassembled WGS sequence"/>
</dbReference>
<evidence type="ECO:0000256" key="1">
    <source>
        <dbReference type="SAM" id="Phobius"/>
    </source>
</evidence>
<evidence type="ECO:0000313" key="5">
    <source>
        <dbReference type="Proteomes" id="UP000693946"/>
    </source>
</evidence>